<dbReference type="CDD" id="cd06899">
    <property type="entry name" value="lectin_legume_LecRK_Arcelin_ConA"/>
    <property type="match status" value="1"/>
</dbReference>
<organism evidence="4 5">
    <name type="scientific">Nyssa sinensis</name>
    <dbReference type="NCBI Taxonomy" id="561372"/>
    <lineage>
        <taxon>Eukaryota</taxon>
        <taxon>Viridiplantae</taxon>
        <taxon>Streptophyta</taxon>
        <taxon>Embryophyta</taxon>
        <taxon>Tracheophyta</taxon>
        <taxon>Spermatophyta</taxon>
        <taxon>Magnoliopsida</taxon>
        <taxon>eudicotyledons</taxon>
        <taxon>Gunneridae</taxon>
        <taxon>Pentapetalae</taxon>
        <taxon>asterids</taxon>
        <taxon>Cornales</taxon>
        <taxon>Nyssaceae</taxon>
        <taxon>Nyssa</taxon>
    </lineage>
</organism>
<evidence type="ECO:0000256" key="1">
    <source>
        <dbReference type="ARBA" id="ARBA00007606"/>
    </source>
</evidence>
<gene>
    <name evidence="4" type="ORF">F0562_030560</name>
</gene>
<feature type="domain" description="Legume lectin" evidence="3">
    <location>
        <begin position="86"/>
        <end position="209"/>
    </location>
</feature>
<dbReference type="PANTHER" id="PTHR32401">
    <property type="entry name" value="CONCANAVALIN A-LIKE LECTIN FAMILY PROTEIN"/>
    <property type="match status" value="1"/>
</dbReference>
<dbReference type="GO" id="GO:0030246">
    <property type="term" value="F:carbohydrate binding"/>
    <property type="evidence" value="ECO:0007669"/>
    <property type="project" value="UniProtKB-KW"/>
</dbReference>
<dbReference type="InterPro" id="IPR001220">
    <property type="entry name" value="Legume_lectin_dom"/>
</dbReference>
<evidence type="ECO:0000313" key="4">
    <source>
        <dbReference type="EMBL" id="KAA8535554.1"/>
    </source>
</evidence>
<comment type="similarity">
    <text evidence="1">Belongs to the leguminous lectin family.</text>
</comment>
<dbReference type="Proteomes" id="UP000325577">
    <property type="component" value="Linkage Group LG17"/>
</dbReference>
<keyword evidence="5" id="KW-1185">Reference proteome</keyword>
<dbReference type="Gene3D" id="2.60.120.200">
    <property type="match status" value="1"/>
</dbReference>
<dbReference type="EMBL" id="CM018040">
    <property type="protein sequence ID" value="KAA8535554.1"/>
    <property type="molecule type" value="Genomic_DNA"/>
</dbReference>
<dbReference type="Pfam" id="PF00139">
    <property type="entry name" value="Lectin_legB"/>
    <property type="match status" value="1"/>
</dbReference>
<accession>A0A5J5AYL8</accession>
<dbReference type="InterPro" id="IPR013320">
    <property type="entry name" value="ConA-like_dom_sf"/>
</dbReference>
<proteinExistence type="inferred from homology"/>
<name>A0A5J5AYL8_9ASTE</name>
<dbReference type="PANTHER" id="PTHR32401:SF50">
    <property type="entry name" value="OS07G0133000 PROTEIN"/>
    <property type="match status" value="1"/>
</dbReference>
<dbReference type="SUPFAM" id="SSF49899">
    <property type="entry name" value="Concanavalin A-like lectins/glucanases"/>
    <property type="match status" value="1"/>
</dbReference>
<evidence type="ECO:0000256" key="2">
    <source>
        <dbReference type="ARBA" id="ARBA00022734"/>
    </source>
</evidence>
<evidence type="ECO:0000259" key="3">
    <source>
        <dbReference type="Pfam" id="PF00139"/>
    </source>
</evidence>
<protein>
    <recommendedName>
        <fullName evidence="3">Legume lectin domain-containing protein</fullName>
    </recommendedName>
</protein>
<dbReference type="OrthoDB" id="543442at2759"/>
<reference evidence="4 5" key="1">
    <citation type="submission" date="2019-09" db="EMBL/GenBank/DDBJ databases">
        <title>A chromosome-level genome assembly of the Chinese tupelo Nyssa sinensis.</title>
        <authorList>
            <person name="Yang X."/>
            <person name="Kang M."/>
            <person name="Yang Y."/>
            <person name="Xiong H."/>
            <person name="Wang M."/>
            <person name="Zhang Z."/>
            <person name="Wang Z."/>
            <person name="Wu H."/>
            <person name="Ma T."/>
            <person name="Liu J."/>
            <person name="Xi Z."/>
        </authorList>
    </citation>
    <scope>NUCLEOTIDE SEQUENCE [LARGE SCALE GENOMIC DNA]</scope>
    <source>
        <strain evidence="4">J267</strain>
        <tissue evidence="4">Leaf</tissue>
    </source>
</reference>
<keyword evidence="2" id="KW-0430">Lectin</keyword>
<dbReference type="InterPro" id="IPR050258">
    <property type="entry name" value="Leguminous_Lectin"/>
</dbReference>
<sequence>MVSSHLLEYPKKVNDWDIGGGKIWIVETETPKVPVSTFHPPCSHSHSFLQQETQLTMLQYIILLFFFLKLASSNKTQADFAFSGKHKLDGLAHLNSDGRFMLKNSTTQMMGHAFYNFPIQFKNHTNGSVPSFSTTFIFAMEPDYPKLGGHGIAFVISPSKDLKGAMPSQYLGLFNSTNDGYSSNHVVAVELDAIPDFEFNDINGNHVGLTLIV</sequence>
<dbReference type="AlphaFoldDB" id="A0A5J5AYL8"/>
<evidence type="ECO:0000313" key="5">
    <source>
        <dbReference type="Proteomes" id="UP000325577"/>
    </source>
</evidence>